<feature type="region of interest" description="Disordered" evidence="1">
    <location>
        <begin position="1"/>
        <end position="35"/>
    </location>
</feature>
<dbReference type="Proteomes" id="UP001196413">
    <property type="component" value="Unassembled WGS sequence"/>
</dbReference>
<feature type="compositionally biased region" description="Basic and acidic residues" evidence="1">
    <location>
        <begin position="181"/>
        <end position="191"/>
    </location>
</feature>
<evidence type="ECO:0000313" key="2">
    <source>
        <dbReference type="EMBL" id="KAJ1348906.1"/>
    </source>
</evidence>
<feature type="region of interest" description="Disordered" evidence="1">
    <location>
        <begin position="116"/>
        <end position="243"/>
    </location>
</feature>
<accession>A0AAD5MGU1</accession>
<comment type="caution">
    <text evidence="2">The sequence shown here is derived from an EMBL/GenBank/DDBJ whole genome shotgun (WGS) entry which is preliminary data.</text>
</comment>
<proteinExistence type="predicted"/>
<dbReference type="AlphaFoldDB" id="A0AAD5MGU1"/>
<dbReference type="EMBL" id="JAHQIW010000581">
    <property type="protein sequence ID" value="KAJ1348906.1"/>
    <property type="molecule type" value="Genomic_DNA"/>
</dbReference>
<name>A0AAD5MGU1_PARTN</name>
<reference evidence="2" key="1">
    <citation type="submission" date="2021-06" db="EMBL/GenBank/DDBJ databases">
        <title>Parelaphostrongylus tenuis whole genome reference sequence.</title>
        <authorList>
            <person name="Garwood T.J."/>
            <person name="Larsen P.A."/>
            <person name="Fountain-Jones N.M."/>
            <person name="Garbe J.R."/>
            <person name="Macchietto M.G."/>
            <person name="Kania S.A."/>
            <person name="Gerhold R.W."/>
            <person name="Richards J.E."/>
            <person name="Wolf T.M."/>
        </authorList>
    </citation>
    <scope>NUCLEOTIDE SEQUENCE</scope>
    <source>
        <strain evidence="2">MNPRO001-30</strain>
        <tissue evidence="2">Meninges</tissue>
    </source>
</reference>
<gene>
    <name evidence="2" type="ORF">KIN20_004313</name>
</gene>
<keyword evidence="3" id="KW-1185">Reference proteome</keyword>
<sequence length="243" mass="27045">MGRHTDFANDENETTKNSQSHLWRRRAGRPPARAASAAAQTLLAAELAASVDPPPYLLKRTIRSRSNTTEPDSYRPPRKRVVPQSQHAQEQQSEDLNRMVELNIDVSDEVALEVDSELDHKYEVPDEELTPLGDVTGSEDSPVKAAQPIRSRRSTRTSSRQSIGDSGDGMEFADQRSFSPLHDESGEKSEEPVSMATRSHGRATTVPSSQSDRQMRERKQPTVYSPVARNTPTSQIRAVKKKS</sequence>
<organism evidence="2 3">
    <name type="scientific">Parelaphostrongylus tenuis</name>
    <name type="common">Meningeal worm</name>
    <dbReference type="NCBI Taxonomy" id="148309"/>
    <lineage>
        <taxon>Eukaryota</taxon>
        <taxon>Metazoa</taxon>
        <taxon>Ecdysozoa</taxon>
        <taxon>Nematoda</taxon>
        <taxon>Chromadorea</taxon>
        <taxon>Rhabditida</taxon>
        <taxon>Rhabditina</taxon>
        <taxon>Rhabditomorpha</taxon>
        <taxon>Strongyloidea</taxon>
        <taxon>Metastrongylidae</taxon>
        <taxon>Parelaphostrongylus</taxon>
    </lineage>
</organism>
<feature type="region of interest" description="Disordered" evidence="1">
    <location>
        <begin position="58"/>
        <end position="98"/>
    </location>
</feature>
<evidence type="ECO:0000256" key="1">
    <source>
        <dbReference type="SAM" id="MobiDB-lite"/>
    </source>
</evidence>
<protein>
    <submittedName>
        <fullName evidence="2">Uncharacterized protein</fullName>
    </submittedName>
</protein>
<evidence type="ECO:0000313" key="3">
    <source>
        <dbReference type="Proteomes" id="UP001196413"/>
    </source>
</evidence>